<accession>A0A5N8XSG0</accession>
<name>A0A5N8XSG0_9ACTN</name>
<keyword evidence="2" id="KW-1185">Reference proteome</keyword>
<sequence length="119" mass="13306">MTDGLMGPPWQMDWRLDALAALEALPAHVQEWVYAARAELVTAKDPYFRGIETDACLPDGMQVVPVRSSEPSGARALFFDDGSGWLKYSFVPRVEDPQIIVEQVFWQGVEPDQAPPTEE</sequence>
<evidence type="ECO:0000313" key="2">
    <source>
        <dbReference type="Proteomes" id="UP000400924"/>
    </source>
</evidence>
<protein>
    <submittedName>
        <fullName evidence="1">Uncharacterized protein</fullName>
    </submittedName>
</protein>
<comment type="caution">
    <text evidence="1">The sequence shown here is derived from an EMBL/GenBank/DDBJ whole genome shotgun (WGS) entry which is preliminary data.</text>
</comment>
<dbReference type="AlphaFoldDB" id="A0A5N8XSG0"/>
<dbReference type="Proteomes" id="UP000400924">
    <property type="component" value="Unassembled WGS sequence"/>
</dbReference>
<proteinExistence type="predicted"/>
<organism evidence="1 2">
    <name type="scientific">Streptomyces spongiae</name>
    <dbReference type="NCBI Taxonomy" id="565072"/>
    <lineage>
        <taxon>Bacteria</taxon>
        <taxon>Bacillati</taxon>
        <taxon>Actinomycetota</taxon>
        <taxon>Actinomycetes</taxon>
        <taxon>Kitasatosporales</taxon>
        <taxon>Streptomycetaceae</taxon>
        <taxon>Streptomyces</taxon>
    </lineage>
</organism>
<evidence type="ECO:0000313" key="1">
    <source>
        <dbReference type="EMBL" id="MPY62340.1"/>
    </source>
</evidence>
<dbReference type="RefSeq" id="WP_322726036.1">
    <property type="nucleotide sequence ID" value="NZ_VJZC01000401.1"/>
</dbReference>
<gene>
    <name evidence="1" type="ORF">FNH08_35905</name>
</gene>
<reference evidence="1 2" key="1">
    <citation type="submission" date="2019-07" db="EMBL/GenBank/DDBJ databases">
        <title>New species of Amycolatopsis and Streptomyces.</title>
        <authorList>
            <person name="Duangmal K."/>
            <person name="Teo W.F.A."/>
            <person name="Lipun K."/>
        </authorList>
    </citation>
    <scope>NUCLEOTIDE SEQUENCE [LARGE SCALE GENOMIC DNA]</scope>
    <source>
        <strain evidence="1 2">NBRC 106415</strain>
    </source>
</reference>
<dbReference type="EMBL" id="VJZC01000401">
    <property type="protein sequence ID" value="MPY62340.1"/>
    <property type="molecule type" value="Genomic_DNA"/>
</dbReference>